<proteinExistence type="predicted"/>
<keyword evidence="4" id="KW-0156">Chromatin regulator</keyword>
<feature type="region of interest" description="Disordered" evidence="5">
    <location>
        <begin position="18"/>
        <end position="66"/>
    </location>
</feature>
<name>A0A6A4GUI9_9AGAR</name>
<evidence type="ECO:0000313" key="7">
    <source>
        <dbReference type="EMBL" id="KAE9389479.1"/>
    </source>
</evidence>
<keyword evidence="1" id="KW-0479">Metal-binding</keyword>
<dbReference type="PANTHER" id="PTHR46462:SF3">
    <property type="entry name" value="UPSET, ISOFORM A"/>
    <property type="match status" value="1"/>
</dbReference>
<evidence type="ECO:0000256" key="1">
    <source>
        <dbReference type="ARBA" id="ARBA00022723"/>
    </source>
</evidence>
<evidence type="ECO:0000256" key="4">
    <source>
        <dbReference type="ARBA" id="ARBA00022853"/>
    </source>
</evidence>
<evidence type="ECO:0000256" key="2">
    <source>
        <dbReference type="ARBA" id="ARBA00022771"/>
    </source>
</evidence>
<dbReference type="GO" id="GO:0070210">
    <property type="term" value="C:Rpd3L-Expanded complex"/>
    <property type="evidence" value="ECO:0007669"/>
    <property type="project" value="TreeGrafter"/>
</dbReference>
<keyword evidence="8" id="KW-1185">Reference proteome</keyword>
<protein>
    <recommendedName>
        <fullName evidence="6">PHD-type domain-containing protein</fullName>
    </recommendedName>
</protein>
<feature type="domain" description="PHD-type" evidence="6">
    <location>
        <begin position="202"/>
        <end position="236"/>
    </location>
</feature>
<feature type="compositionally biased region" description="Pro residues" evidence="5">
    <location>
        <begin position="286"/>
        <end position="296"/>
    </location>
</feature>
<dbReference type="GO" id="GO:0006355">
    <property type="term" value="P:regulation of DNA-templated transcription"/>
    <property type="evidence" value="ECO:0007669"/>
    <property type="project" value="TreeGrafter"/>
</dbReference>
<dbReference type="PANTHER" id="PTHR46462">
    <property type="entry name" value="UPSET, ISOFORM A"/>
    <property type="match status" value="1"/>
</dbReference>
<feature type="region of interest" description="Disordered" evidence="5">
    <location>
        <begin position="103"/>
        <end position="194"/>
    </location>
</feature>
<evidence type="ECO:0000256" key="3">
    <source>
        <dbReference type="ARBA" id="ARBA00022833"/>
    </source>
</evidence>
<feature type="compositionally biased region" description="Basic and acidic residues" evidence="5">
    <location>
        <begin position="344"/>
        <end position="369"/>
    </location>
</feature>
<reference evidence="7" key="1">
    <citation type="journal article" date="2019" name="Environ. Microbiol.">
        <title>Fungal ecological strategies reflected in gene transcription - a case study of two litter decomposers.</title>
        <authorList>
            <person name="Barbi F."/>
            <person name="Kohler A."/>
            <person name="Barry K."/>
            <person name="Baskaran P."/>
            <person name="Daum C."/>
            <person name="Fauchery L."/>
            <person name="Ihrmark K."/>
            <person name="Kuo A."/>
            <person name="LaButti K."/>
            <person name="Lipzen A."/>
            <person name="Morin E."/>
            <person name="Grigoriev I.V."/>
            <person name="Henrissat B."/>
            <person name="Lindahl B."/>
            <person name="Martin F."/>
        </authorList>
    </citation>
    <scope>NUCLEOTIDE SEQUENCE</scope>
    <source>
        <strain evidence="7">JB14</strain>
    </source>
</reference>
<keyword evidence="2" id="KW-0863">Zinc-finger</keyword>
<sequence>MMNVNAIAGKEFFGMRQRSSISDTNTAISTKQQQQRGNSPALSTKQQQQRFPPTPSRDISAGQASRSTAVRLVNGYGHEIDGNGMLLLSPTAALEADGRRISGSGSGSVNGHGAGSAGGVSGENKSSAGQKSLGGRSTSPVASATSSGRQTAPHSSTSASSSAGPSNSTIPAKQKQPPSSAPPTVPSASKSNSNDNPDKIRCICGYTNNDGWSIGCNGCGRWVHGVCFRIKMKDKENFFALTISILSVTWESADAESGSRWCANISIPAPLTSTAASSPATSSPLTAPPAAAPPVNPALGRTLPSGPRALHQLQQRQDAGARAYPGDRNGGGNMFPSRGAPYNSRDRDRFRDCGGDFGRDSRDRDRDQD</sequence>
<feature type="compositionally biased region" description="Low complexity" evidence="5">
    <location>
        <begin position="273"/>
        <end position="285"/>
    </location>
</feature>
<gene>
    <name evidence="7" type="ORF">BT96DRAFT_1003196</name>
</gene>
<dbReference type="SUPFAM" id="SSF57903">
    <property type="entry name" value="FYVE/PHD zinc finger"/>
    <property type="match status" value="1"/>
</dbReference>
<feature type="compositionally biased region" description="Low complexity" evidence="5">
    <location>
        <begin position="151"/>
        <end position="171"/>
    </location>
</feature>
<feature type="compositionally biased region" description="Polar residues" evidence="5">
    <location>
        <begin position="123"/>
        <end position="150"/>
    </location>
</feature>
<dbReference type="Pfam" id="PF00628">
    <property type="entry name" value="PHD"/>
    <property type="match status" value="1"/>
</dbReference>
<dbReference type="GO" id="GO:0034967">
    <property type="term" value="C:Set3 complex"/>
    <property type="evidence" value="ECO:0007669"/>
    <property type="project" value="TreeGrafter"/>
</dbReference>
<accession>A0A6A4GUI9</accession>
<dbReference type="InterPro" id="IPR019787">
    <property type="entry name" value="Znf_PHD-finger"/>
</dbReference>
<dbReference type="GO" id="GO:0008270">
    <property type="term" value="F:zinc ion binding"/>
    <property type="evidence" value="ECO:0007669"/>
    <property type="project" value="UniProtKB-KW"/>
</dbReference>
<dbReference type="AlphaFoldDB" id="A0A6A4GUI9"/>
<dbReference type="OrthoDB" id="79252at2759"/>
<organism evidence="7 8">
    <name type="scientific">Gymnopus androsaceus JB14</name>
    <dbReference type="NCBI Taxonomy" id="1447944"/>
    <lineage>
        <taxon>Eukaryota</taxon>
        <taxon>Fungi</taxon>
        <taxon>Dikarya</taxon>
        <taxon>Basidiomycota</taxon>
        <taxon>Agaricomycotina</taxon>
        <taxon>Agaricomycetes</taxon>
        <taxon>Agaricomycetidae</taxon>
        <taxon>Agaricales</taxon>
        <taxon>Marasmiineae</taxon>
        <taxon>Omphalotaceae</taxon>
        <taxon>Gymnopus</taxon>
    </lineage>
</organism>
<dbReference type="InterPro" id="IPR013083">
    <property type="entry name" value="Znf_RING/FYVE/PHD"/>
</dbReference>
<feature type="region of interest" description="Disordered" evidence="5">
    <location>
        <begin position="273"/>
        <end position="369"/>
    </location>
</feature>
<dbReference type="Proteomes" id="UP000799118">
    <property type="component" value="Unassembled WGS sequence"/>
</dbReference>
<feature type="compositionally biased region" description="Polar residues" evidence="5">
    <location>
        <begin position="18"/>
        <end position="51"/>
    </location>
</feature>
<feature type="compositionally biased region" description="Gly residues" evidence="5">
    <location>
        <begin position="104"/>
        <end position="121"/>
    </location>
</feature>
<dbReference type="EMBL" id="ML769695">
    <property type="protein sequence ID" value="KAE9389479.1"/>
    <property type="molecule type" value="Genomic_DNA"/>
</dbReference>
<evidence type="ECO:0000259" key="6">
    <source>
        <dbReference type="Pfam" id="PF00628"/>
    </source>
</evidence>
<evidence type="ECO:0000313" key="8">
    <source>
        <dbReference type="Proteomes" id="UP000799118"/>
    </source>
</evidence>
<keyword evidence="3" id="KW-0862">Zinc</keyword>
<dbReference type="InterPro" id="IPR011011">
    <property type="entry name" value="Znf_FYVE_PHD"/>
</dbReference>
<dbReference type="GO" id="GO:0006325">
    <property type="term" value="P:chromatin organization"/>
    <property type="evidence" value="ECO:0007669"/>
    <property type="project" value="UniProtKB-KW"/>
</dbReference>
<evidence type="ECO:0000256" key="5">
    <source>
        <dbReference type="SAM" id="MobiDB-lite"/>
    </source>
</evidence>
<dbReference type="Gene3D" id="3.30.40.10">
    <property type="entry name" value="Zinc/RING finger domain, C3HC4 (zinc finger)"/>
    <property type="match status" value="1"/>
</dbReference>